<feature type="transmembrane region" description="Helical" evidence="6">
    <location>
        <begin position="327"/>
        <end position="346"/>
    </location>
</feature>
<feature type="transmembrane region" description="Helical" evidence="6">
    <location>
        <begin position="494"/>
        <end position="512"/>
    </location>
</feature>
<sequence>MKPISRKKLIILIGIMMVLVLATASGVYAASNEVDNSSMFYGTGWALLPPMITIVLALITKEVYSSLFIGILIGSLMYANFNLLGMLDQTVSIISSRLGDNGGIIIFIVCLGIIVALFQASGCTSAFGRWALEHVKTKRMALISTTLLGLFFVIDDYFNALTTGNIMRPMTDSKKVSRARLAYNVDCTSAPICIIAPVSSWAAAVASYVPPEVDADGFVLFLKCIPYNFYAILTLCMLFTLAIMNFNFGPMRTYEYLAEVKGDIYGGTGDLYAASKAVEENPNGKVIDMILPVVVLIASCIFGLVYTGGILEGAGFIEAFSACDASLGLPIGGLIALVFTIIYFFARRVITFEQFTEAVPNGAVAMTPALLILVFSWGIEGICRESLGASVFVANTFANSTFPMMFLPAIFYVLGAFVSFATGTSWGTFGILIPISLAMFGNSAANPLAVITLSATLAGAVTGDHCSPISETAIMSSTAAQVDFMTHVMTQLPYALFTAGFSLVGYLVAGFVKSPIVLPIMVAIMIGVLVVMKQILKDKPIQEPIRYVSQKAREIQAQAQQE</sequence>
<protein>
    <submittedName>
        <fullName evidence="8">Na+/H+ antiporter NhaC</fullName>
    </submittedName>
</protein>
<name>A0A1M6EKB8_9FIRM</name>
<comment type="subcellular location">
    <subcellularLocation>
        <location evidence="1">Cell membrane</location>
        <topology evidence="1">Multi-pass membrane protein</topology>
    </subcellularLocation>
</comment>
<keyword evidence="3 6" id="KW-0812">Transmembrane</keyword>
<feature type="transmembrane region" description="Helical" evidence="6">
    <location>
        <begin position="39"/>
        <end position="59"/>
    </location>
</feature>
<dbReference type="STRING" id="1122184.SAMN02745176_01607"/>
<evidence type="ECO:0000256" key="3">
    <source>
        <dbReference type="ARBA" id="ARBA00022692"/>
    </source>
</evidence>
<proteinExistence type="predicted"/>
<dbReference type="PANTHER" id="PTHR43478">
    <property type="entry name" value="NA+/H+ ANTIPORTER-RELATED"/>
    <property type="match status" value="1"/>
</dbReference>
<dbReference type="RefSeq" id="WP_073025696.1">
    <property type="nucleotide sequence ID" value="NZ_FQZS01000009.1"/>
</dbReference>
<feature type="transmembrane region" description="Helical" evidence="6">
    <location>
        <begin position="358"/>
        <end position="379"/>
    </location>
</feature>
<dbReference type="Pfam" id="PF03553">
    <property type="entry name" value="Na_H_antiporter"/>
    <property type="match status" value="1"/>
</dbReference>
<evidence type="ECO:0000256" key="1">
    <source>
        <dbReference type="ARBA" id="ARBA00004651"/>
    </source>
</evidence>
<gene>
    <name evidence="8" type="ORF">SAMN02745176_01607</name>
</gene>
<keyword evidence="9" id="KW-1185">Reference proteome</keyword>
<dbReference type="Proteomes" id="UP000184442">
    <property type="component" value="Unassembled WGS sequence"/>
</dbReference>
<keyword evidence="5 6" id="KW-0472">Membrane</keyword>
<dbReference type="InterPro" id="IPR018461">
    <property type="entry name" value="Na/H_Antiport_NhaC-like_C"/>
</dbReference>
<dbReference type="GO" id="GO:0005886">
    <property type="term" value="C:plasma membrane"/>
    <property type="evidence" value="ECO:0007669"/>
    <property type="project" value="UniProtKB-SubCell"/>
</dbReference>
<evidence type="ECO:0000313" key="9">
    <source>
        <dbReference type="Proteomes" id="UP000184442"/>
    </source>
</evidence>
<evidence type="ECO:0000313" key="8">
    <source>
        <dbReference type="EMBL" id="SHI85836.1"/>
    </source>
</evidence>
<keyword evidence="2" id="KW-1003">Cell membrane</keyword>
<feature type="transmembrane region" description="Helical" evidence="6">
    <location>
        <begin position="227"/>
        <end position="248"/>
    </location>
</feature>
<evidence type="ECO:0000259" key="7">
    <source>
        <dbReference type="Pfam" id="PF03553"/>
    </source>
</evidence>
<feature type="transmembrane region" description="Helical" evidence="6">
    <location>
        <begin position="518"/>
        <end position="536"/>
    </location>
</feature>
<feature type="transmembrane region" description="Helical" evidence="6">
    <location>
        <begin position="140"/>
        <end position="160"/>
    </location>
</feature>
<reference evidence="8 9" key="1">
    <citation type="submission" date="2016-11" db="EMBL/GenBank/DDBJ databases">
        <authorList>
            <person name="Jaros S."/>
            <person name="Januszkiewicz K."/>
            <person name="Wedrychowicz H."/>
        </authorList>
    </citation>
    <scope>NUCLEOTIDE SEQUENCE [LARGE SCALE GENOMIC DNA]</scope>
    <source>
        <strain evidence="8 9">DSM 19022</strain>
    </source>
</reference>
<feature type="transmembrane region" description="Helical" evidence="6">
    <location>
        <begin position="409"/>
        <end position="433"/>
    </location>
</feature>
<accession>A0A1M6EKB8</accession>
<evidence type="ECO:0000256" key="2">
    <source>
        <dbReference type="ARBA" id="ARBA00022475"/>
    </source>
</evidence>
<keyword evidence="4 6" id="KW-1133">Transmembrane helix</keyword>
<feature type="transmembrane region" description="Helical" evidence="6">
    <location>
        <begin position="66"/>
        <end position="84"/>
    </location>
</feature>
<evidence type="ECO:0000256" key="4">
    <source>
        <dbReference type="ARBA" id="ARBA00022989"/>
    </source>
</evidence>
<evidence type="ECO:0000256" key="5">
    <source>
        <dbReference type="ARBA" id="ARBA00023136"/>
    </source>
</evidence>
<feature type="domain" description="Na+/H+ antiporter NhaC-like C-terminal" evidence="7">
    <location>
        <begin position="220"/>
        <end position="511"/>
    </location>
</feature>
<evidence type="ECO:0000256" key="6">
    <source>
        <dbReference type="SAM" id="Phobius"/>
    </source>
</evidence>
<feature type="transmembrane region" description="Helical" evidence="6">
    <location>
        <begin position="286"/>
        <end position="307"/>
    </location>
</feature>
<dbReference type="AlphaFoldDB" id="A0A1M6EKB8"/>
<dbReference type="PANTHER" id="PTHR43478:SF1">
    <property type="entry name" value="NA+_H+ ANTIPORTER NHAC-LIKE C-TERMINAL DOMAIN-CONTAINING PROTEIN"/>
    <property type="match status" value="1"/>
</dbReference>
<organism evidence="8 9">
    <name type="scientific">Lutispora thermophila DSM 19022</name>
    <dbReference type="NCBI Taxonomy" id="1122184"/>
    <lineage>
        <taxon>Bacteria</taxon>
        <taxon>Bacillati</taxon>
        <taxon>Bacillota</taxon>
        <taxon>Clostridia</taxon>
        <taxon>Lutisporales</taxon>
        <taxon>Lutisporaceae</taxon>
        <taxon>Lutispora</taxon>
    </lineage>
</organism>
<dbReference type="EMBL" id="FQZS01000009">
    <property type="protein sequence ID" value="SHI85836.1"/>
    <property type="molecule type" value="Genomic_DNA"/>
</dbReference>
<feature type="transmembrane region" description="Helical" evidence="6">
    <location>
        <begin position="104"/>
        <end position="128"/>
    </location>
</feature>